<gene>
    <name evidence="9" type="ORF">SVA_1941</name>
</gene>
<keyword evidence="3" id="KW-0813">Transport</keyword>
<keyword evidence="10" id="KW-1185">Reference proteome</keyword>
<keyword evidence="6 8" id="KW-1133">Transmembrane helix</keyword>
<evidence type="ECO:0000256" key="4">
    <source>
        <dbReference type="ARBA" id="ARBA00022475"/>
    </source>
</evidence>
<organism evidence="9 10">
    <name type="scientific">Sulfurifustis variabilis</name>
    <dbReference type="NCBI Taxonomy" id="1675686"/>
    <lineage>
        <taxon>Bacteria</taxon>
        <taxon>Pseudomonadati</taxon>
        <taxon>Pseudomonadota</taxon>
        <taxon>Gammaproteobacteria</taxon>
        <taxon>Acidiferrobacterales</taxon>
        <taxon>Acidiferrobacteraceae</taxon>
        <taxon>Sulfurifustis</taxon>
    </lineage>
</organism>
<feature type="transmembrane region" description="Helical" evidence="8">
    <location>
        <begin position="95"/>
        <end position="113"/>
    </location>
</feature>
<keyword evidence="7 8" id="KW-0472">Membrane</keyword>
<evidence type="ECO:0000256" key="5">
    <source>
        <dbReference type="ARBA" id="ARBA00022692"/>
    </source>
</evidence>
<dbReference type="RefSeq" id="WP_096460997.1">
    <property type="nucleotide sequence ID" value="NZ_AP014936.1"/>
</dbReference>
<evidence type="ECO:0000256" key="2">
    <source>
        <dbReference type="ARBA" id="ARBA00009142"/>
    </source>
</evidence>
<dbReference type="InterPro" id="IPR052017">
    <property type="entry name" value="TSUP"/>
</dbReference>
<name>A0A1B4VA89_9GAMM</name>
<feature type="transmembrane region" description="Helical" evidence="8">
    <location>
        <begin position="42"/>
        <end position="61"/>
    </location>
</feature>
<dbReference type="GO" id="GO:0005886">
    <property type="term" value="C:plasma membrane"/>
    <property type="evidence" value="ECO:0007669"/>
    <property type="project" value="UniProtKB-SubCell"/>
</dbReference>
<evidence type="ECO:0000313" key="9">
    <source>
        <dbReference type="EMBL" id="BAU48494.1"/>
    </source>
</evidence>
<feature type="transmembrane region" description="Helical" evidence="8">
    <location>
        <begin position="188"/>
        <end position="206"/>
    </location>
</feature>
<evidence type="ECO:0000256" key="8">
    <source>
        <dbReference type="RuleBase" id="RU363041"/>
    </source>
</evidence>
<evidence type="ECO:0000256" key="7">
    <source>
        <dbReference type="ARBA" id="ARBA00023136"/>
    </source>
</evidence>
<comment type="subcellular location">
    <subcellularLocation>
        <location evidence="1 8">Cell membrane</location>
        <topology evidence="1 8">Multi-pass membrane protein</topology>
    </subcellularLocation>
</comment>
<dbReference type="KEGG" id="sva:SVA_1941"/>
<sequence>MLPLVVLTVVGVLTYTFEIVFGLAGTILMLLVMTVFYDSKTLVIYSTMPQILVGVIALARSPRTVDFGFLGRMLVCALLGGVAGLYLFYSFSTEVFDRLLAAVITFFGLYLLLAPGHPRLSGPVARSLDGLAGASQALFGISSPIAMTRLLATVRGKTEVRNYAIAFSLSLNLFRAGGYVVNQTMTPAILHMMGVTAPFIAAALWYGNQLHFRVNERLFRRVVSLMILFGGLTLFYR</sequence>
<dbReference type="AlphaFoldDB" id="A0A1B4VA89"/>
<keyword evidence="4 8" id="KW-1003">Cell membrane</keyword>
<accession>A0A1B4VA89</accession>
<dbReference type="PANTHER" id="PTHR30269:SF37">
    <property type="entry name" value="MEMBRANE TRANSPORTER PROTEIN"/>
    <property type="match status" value="1"/>
</dbReference>
<evidence type="ECO:0000256" key="6">
    <source>
        <dbReference type="ARBA" id="ARBA00022989"/>
    </source>
</evidence>
<feature type="transmembrane region" description="Helical" evidence="8">
    <location>
        <begin position="67"/>
        <end position="88"/>
    </location>
</feature>
<feature type="transmembrane region" description="Helical" evidence="8">
    <location>
        <begin position="133"/>
        <end position="151"/>
    </location>
</feature>
<evidence type="ECO:0000313" key="10">
    <source>
        <dbReference type="Proteomes" id="UP000218899"/>
    </source>
</evidence>
<feature type="transmembrane region" description="Helical" evidence="8">
    <location>
        <begin position="12"/>
        <end position="35"/>
    </location>
</feature>
<evidence type="ECO:0000256" key="3">
    <source>
        <dbReference type="ARBA" id="ARBA00022448"/>
    </source>
</evidence>
<dbReference type="EMBL" id="AP014936">
    <property type="protein sequence ID" value="BAU48494.1"/>
    <property type="molecule type" value="Genomic_DNA"/>
</dbReference>
<feature type="transmembrane region" description="Helical" evidence="8">
    <location>
        <begin position="163"/>
        <end position="182"/>
    </location>
</feature>
<reference evidence="9 10" key="1">
    <citation type="submission" date="2015-08" db="EMBL/GenBank/DDBJ databases">
        <title>Complete genome sequence of Sulfurifustis variabilis.</title>
        <authorList>
            <person name="Miura A."/>
            <person name="Kojima H."/>
            <person name="Fukui M."/>
        </authorList>
    </citation>
    <scope>NUCLEOTIDE SEQUENCE [LARGE SCALE GENOMIC DNA]</scope>
    <source>
        <strain evidence="10">skN76</strain>
    </source>
</reference>
<comment type="similarity">
    <text evidence="2 8">Belongs to the 4-toluene sulfonate uptake permease (TSUP) (TC 2.A.102) family.</text>
</comment>
<proteinExistence type="inferred from homology"/>
<keyword evidence="5 8" id="KW-0812">Transmembrane</keyword>
<protein>
    <recommendedName>
        <fullName evidence="8">Probable membrane transporter protein</fullName>
    </recommendedName>
</protein>
<dbReference type="OrthoDB" id="7060012at2"/>
<dbReference type="Proteomes" id="UP000218899">
    <property type="component" value="Chromosome"/>
</dbReference>
<dbReference type="InterPro" id="IPR002781">
    <property type="entry name" value="TM_pro_TauE-like"/>
</dbReference>
<feature type="transmembrane region" description="Helical" evidence="8">
    <location>
        <begin position="218"/>
        <end position="236"/>
    </location>
</feature>
<dbReference type="PANTHER" id="PTHR30269">
    <property type="entry name" value="TRANSMEMBRANE PROTEIN YFCA"/>
    <property type="match status" value="1"/>
</dbReference>
<dbReference type="Pfam" id="PF01925">
    <property type="entry name" value="TauE"/>
    <property type="match status" value="1"/>
</dbReference>
<evidence type="ECO:0000256" key="1">
    <source>
        <dbReference type="ARBA" id="ARBA00004651"/>
    </source>
</evidence>